<keyword evidence="2" id="KW-1185">Reference proteome</keyword>
<dbReference type="Proteomes" id="UP001249851">
    <property type="component" value="Unassembled WGS sequence"/>
</dbReference>
<sequence length="147" mass="16935">MWKEGQGKLAESLSSLEALFSLDMEDLTPRSQCQDIWCIAKVATAPEGDWDMLEVMWKSVTNHIQDIHDRHSELYLECDHGPLDEDDQYKEWLQPCTNLNEEDQSSLKNSIQDLRGPMPGPLAASFEKTCKEVTVEEFVSQFAQRWN</sequence>
<organism evidence="1 2">
    <name type="scientific">Acropora cervicornis</name>
    <name type="common">Staghorn coral</name>
    <dbReference type="NCBI Taxonomy" id="6130"/>
    <lineage>
        <taxon>Eukaryota</taxon>
        <taxon>Metazoa</taxon>
        <taxon>Cnidaria</taxon>
        <taxon>Anthozoa</taxon>
        <taxon>Hexacorallia</taxon>
        <taxon>Scleractinia</taxon>
        <taxon>Astrocoeniina</taxon>
        <taxon>Acroporidae</taxon>
        <taxon>Acropora</taxon>
    </lineage>
</organism>
<name>A0AAD9PQ25_ACRCE</name>
<evidence type="ECO:0000313" key="1">
    <source>
        <dbReference type="EMBL" id="KAK2546944.1"/>
    </source>
</evidence>
<gene>
    <name evidence="1" type="ORF">P5673_033303</name>
</gene>
<protein>
    <submittedName>
        <fullName evidence="1">Uncharacterized protein</fullName>
    </submittedName>
</protein>
<dbReference type="EMBL" id="JARQWQ010000238">
    <property type="protein sequence ID" value="KAK2546944.1"/>
    <property type="molecule type" value="Genomic_DNA"/>
</dbReference>
<evidence type="ECO:0000313" key="2">
    <source>
        <dbReference type="Proteomes" id="UP001249851"/>
    </source>
</evidence>
<reference evidence="1" key="2">
    <citation type="journal article" date="2023" name="Science">
        <title>Genomic signatures of disease resistance in endangered staghorn corals.</title>
        <authorList>
            <person name="Vollmer S.V."/>
            <person name="Selwyn J.D."/>
            <person name="Despard B.A."/>
            <person name="Roesel C.L."/>
        </authorList>
    </citation>
    <scope>NUCLEOTIDE SEQUENCE</scope>
    <source>
        <strain evidence="1">K2</strain>
    </source>
</reference>
<comment type="caution">
    <text evidence="1">The sequence shown here is derived from an EMBL/GenBank/DDBJ whole genome shotgun (WGS) entry which is preliminary data.</text>
</comment>
<accession>A0AAD9PQ25</accession>
<dbReference type="AlphaFoldDB" id="A0AAD9PQ25"/>
<proteinExistence type="predicted"/>
<reference evidence="1" key="1">
    <citation type="journal article" date="2023" name="G3 (Bethesda)">
        <title>Whole genome assembly and annotation of the endangered Caribbean coral Acropora cervicornis.</title>
        <authorList>
            <person name="Selwyn J.D."/>
            <person name="Vollmer S.V."/>
        </authorList>
    </citation>
    <scope>NUCLEOTIDE SEQUENCE</scope>
    <source>
        <strain evidence="1">K2</strain>
    </source>
</reference>